<dbReference type="Pfam" id="PF01243">
    <property type="entry name" value="PNPOx_N"/>
    <property type="match status" value="1"/>
</dbReference>
<gene>
    <name evidence="2" type="ORF">CO179_03170</name>
</gene>
<feature type="domain" description="Pyridoxamine 5'-phosphate oxidase N-terminal" evidence="1">
    <location>
        <begin position="8"/>
        <end position="133"/>
    </location>
</feature>
<reference evidence="3" key="1">
    <citation type="submission" date="2017-09" db="EMBL/GenBank/DDBJ databases">
        <title>Depth-based differentiation of microbial function through sediment-hosted aquifers and enrichment of novel symbionts in the deep terrestrial subsurface.</title>
        <authorList>
            <person name="Probst A.J."/>
            <person name="Ladd B."/>
            <person name="Jarett J.K."/>
            <person name="Geller-Mcgrath D.E."/>
            <person name="Sieber C.M.K."/>
            <person name="Emerson J.B."/>
            <person name="Anantharaman K."/>
            <person name="Thomas B.C."/>
            <person name="Malmstrom R."/>
            <person name="Stieglmeier M."/>
            <person name="Klingl A."/>
            <person name="Woyke T."/>
            <person name="Ryan C.M."/>
            <person name="Banfield J.F."/>
        </authorList>
    </citation>
    <scope>NUCLEOTIDE SEQUENCE [LARGE SCALE GENOMIC DNA]</scope>
</reference>
<sequence length="154" mass="17314">MYVVKYTKEQVFGFLEAEAVMSIAVSSSDGPLSSVVLYAIDDDFRFTFVTHKSSRKAQALLSDNRISVSIWNQQQMLVQMSGTVKEMTETDERMKGFDAVVNTSTTVKDLWPPLLTINAGEYIVFTITPEWIRALDLTEAKIAPHESPFTEIPL</sequence>
<dbReference type="SUPFAM" id="SSF50475">
    <property type="entry name" value="FMN-binding split barrel"/>
    <property type="match status" value="1"/>
</dbReference>
<dbReference type="Gene3D" id="2.30.110.10">
    <property type="entry name" value="Electron Transport, Fmn-binding Protein, Chain A"/>
    <property type="match status" value="1"/>
</dbReference>
<organism evidence="2 3">
    <name type="scientific">candidate division WWE3 bacterium CG_4_9_14_3_um_filter_39_7</name>
    <dbReference type="NCBI Taxonomy" id="1975080"/>
    <lineage>
        <taxon>Bacteria</taxon>
        <taxon>Katanobacteria</taxon>
    </lineage>
</organism>
<dbReference type="InterPro" id="IPR012349">
    <property type="entry name" value="Split_barrel_FMN-bd"/>
</dbReference>
<protein>
    <recommendedName>
        <fullName evidence="1">Pyridoxamine 5'-phosphate oxidase N-terminal domain-containing protein</fullName>
    </recommendedName>
</protein>
<dbReference type="Proteomes" id="UP000231195">
    <property type="component" value="Unassembled WGS sequence"/>
</dbReference>
<comment type="caution">
    <text evidence="2">The sequence shown here is derived from an EMBL/GenBank/DDBJ whole genome shotgun (WGS) entry which is preliminary data.</text>
</comment>
<evidence type="ECO:0000259" key="1">
    <source>
        <dbReference type="Pfam" id="PF01243"/>
    </source>
</evidence>
<dbReference type="InterPro" id="IPR011576">
    <property type="entry name" value="Pyridox_Oxase_N"/>
</dbReference>
<evidence type="ECO:0000313" key="3">
    <source>
        <dbReference type="Proteomes" id="UP000231195"/>
    </source>
</evidence>
<dbReference type="EMBL" id="PFWZ01000106">
    <property type="protein sequence ID" value="PJA40148.1"/>
    <property type="molecule type" value="Genomic_DNA"/>
</dbReference>
<dbReference type="AlphaFoldDB" id="A0A2M7X1Y6"/>
<evidence type="ECO:0000313" key="2">
    <source>
        <dbReference type="EMBL" id="PJA40148.1"/>
    </source>
</evidence>
<name>A0A2M7X1Y6_UNCKA</name>
<accession>A0A2M7X1Y6</accession>
<proteinExistence type="predicted"/>